<evidence type="ECO:0000313" key="3">
    <source>
        <dbReference type="EMBL" id="MEJ5944737.1"/>
    </source>
</evidence>
<feature type="transmembrane region" description="Helical" evidence="2">
    <location>
        <begin position="132"/>
        <end position="149"/>
    </location>
</feature>
<feature type="region of interest" description="Disordered" evidence="1">
    <location>
        <begin position="1"/>
        <end position="30"/>
    </location>
</feature>
<keyword evidence="4" id="KW-1185">Reference proteome</keyword>
<gene>
    <name evidence="3" type="primary">heR</name>
    <name evidence="3" type="ORF">WDZ17_05445</name>
</gene>
<sequence>MSAARHAADEPVQDQPGHHRDGRDQGAEAEATDRALARLRPYNLVMGAVHAAQVVAVLLLATDFALPVTGTYLAGPPGSTLGEPVTLFDSRVAWGVAAFLGISALAHWVIASPGVFSWYTANLRRTKNVARWVEYAISSSIMIVLIAQLTGISDAAALLAIFGVNASMILFGWLQEHYEAPGSGGWLPFVFGCIAGVVPWLAVLLYVVAPGSTSSASPPGFVYGIIVSLFLFFNVFALNQWLQYTKVGPWRDYLVGERVYVLLSLVAKSALAWQVFGGTLAG</sequence>
<feature type="transmembrane region" description="Helical" evidence="2">
    <location>
        <begin position="92"/>
        <end position="111"/>
    </location>
</feature>
<evidence type="ECO:0000313" key="4">
    <source>
        <dbReference type="Proteomes" id="UP001387100"/>
    </source>
</evidence>
<feature type="compositionally biased region" description="Basic and acidic residues" evidence="1">
    <location>
        <begin position="16"/>
        <end position="30"/>
    </location>
</feature>
<feature type="transmembrane region" description="Helical" evidence="2">
    <location>
        <begin position="221"/>
        <end position="238"/>
    </location>
</feature>
<keyword evidence="2" id="KW-1133">Transmembrane helix</keyword>
<dbReference type="EMBL" id="JBBIAA010000003">
    <property type="protein sequence ID" value="MEJ5944737.1"/>
    <property type="molecule type" value="Genomic_DNA"/>
</dbReference>
<feature type="transmembrane region" description="Helical" evidence="2">
    <location>
        <begin position="259"/>
        <end position="276"/>
    </location>
</feature>
<proteinExistence type="predicted"/>
<comment type="caution">
    <text evidence="3">The sequence shown here is derived from an EMBL/GenBank/DDBJ whole genome shotgun (WGS) entry which is preliminary data.</text>
</comment>
<dbReference type="Gene3D" id="1.20.1070.10">
    <property type="entry name" value="Rhodopsin 7-helix transmembrane proteins"/>
    <property type="match status" value="1"/>
</dbReference>
<keyword evidence="2" id="KW-0472">Membrane</keyword>
<dbReference type="Pfam" id="PF18761">
    <property type="entry name" value="Heliorhodopsin"/>
    <property type="match status" value="1"/>
</dbReference>
<reference evidence="3 4" key="1">
    <citation type="journal article" date="2017" name="Int. J. Syst. Evol. Microbiol.">
        <title>Pseudokineococcus basanitobsidens sp. nov., isolated from volcanic rock.</title>
        <authorList>
            <person name="Lee D.W."/>
            <person name="Park M.Y."/>
            <person name="Kim J.J."/>
            <person name="Kim B.S."/>
        </authorList>
    </citation>
    <scope>NUCLEOTIDE SEQUENCE [LARGE SCALE GENOMIC DNA]</scope>
    <source>
        <strain evidence="3 4">DSM 103726</strain>
    </source>
</reference>
<accession>A0ABU8RI22</accession>
<feature type="transmembrane region" description="Helical" evidence="2">
    <location>
        <begin position="155"/>
        <end position="174"/>
    </location>
</feature>
<feature type="transmembrane region" description="Helical" evidence="2">
    <location>
        <begin position="186"/>
        <end position="209"/>
    </location>
</feature>
<evidence type="ECO:0000256" key="2">
    <source>
        <dbReference type="SAM" id="Phobius"/>
    </source>
</evidence>
<organism evidence="3 4">
    <name type="scientific">Pseudokineococcus basanitobsidens</name>
    <dbReference type="NCBI Taxonomy" id="1926649"/>
    <lineage>
        <taxon>Bacteria</taxon>
        <taxon>Bacillati</taxon>
        <taxon>Actinomycetota</taxon>
        <taxon>Actinomycetes</taxon>
        <taxon>Kineosporiales</taxon>
        <taxon>Kineosporiaceae</taxon>
        <taxon>Pseudokineococcus</taxon>
    </lineage>
</organism>
<dbReference type="Proteomes" id="UP001387100">
    <property type="component" value="Unassembled WGS sequence"/>
</dbReference>
<evidence type="ECO:0000256" key="1">
    <source>
        <dbReference type="SAM" id="MobiDB-lite"/>
    </source>
</evidence>
<name>A0ABU8RI22_9ACTN</name>
<dbReference type="NCBIfam" id="NF038020">
    <property type="entry name" value="HeR"/>
    <property type="match status" value="1"/>
</dbReference>
<dbReference type="InterPro" id="IPR041113">
    <property type="entry name" value="Heliorhodopsin"/>
</dbReference>
<protein>
    <submittedName>
        <fullName evidence="3">Heliorhodopsin HeR</fullName>
    </submittedName>
</protein>
<feature type="transmembrane region" description="Helical" evidence="2">
    <location>
        <begin position="44"/>
        <end position="72"/>
    </location>
</feature>
<keyword evidence="2" id="KW-0812">Transmembrane</keyword>